<organism evidence="1 2">
    <name type="scientific">Saxibacter everestensis</name>
    <dbReference type="NCBI Taxonomy" id="2909229"/>
    <lineage>
        <taxon>Bacteria</taxon>
        <taxon>Bacillati</taxon>
        <taxon>Actinomycetota</taxon>
        <taxon>Actinomycetes</taxon>
        <taxon>Micrococcales</taxon>
        <taxon>Brevibacteriaceae</taxon>
        <taxon>Saxibacter</taxon>
    </lineage>
</organism>
<dbReference type="Proteomes" id="UP001209083">
    <property type="component" value="Chromosome"/>
</dbReference>
<dbReference type="RefSeq" id="WP_349637460.1">
    <property type="nucleotide sequence ID" value="NZ_CP090958.1"/>
</dbReference>
<accession>A0ABY8QP08</accession>
<reference evidence="1 2" key="1">
    <citation type="submission" date="2023-05" db="EMBL/GenBank/DDBJ databases">
        <title>Lithophilousrod everest ZFBP1038 complete genpme.</title>
        <authorList>
            <person name="Tian M."/>
        </authorList>
    </citation>
    <scope>NUCLEOTIDE SEQUENCE [LARGE SCALE GENOMIC DNA]</scope>
    <source>
        <strain evidence="1 2">ZFBP1038</strain>
    </source>
</reference>
<name>A0ABY8QP08_9MICO</name>
<dbReference type="Pfam" id="PF21853">
    <property type="entry name" value="DUF6912"/>
    <property type="match status" value="1"/>
</dbReference>
<evidence type="ECO:0000313" key="1">
    <source>
        <dbReference type="EMBL" id="WGW10680.1"/>
    </source>
</evidence>
<sequence>MSKLVRIYAPSALDELAADWPRGVAVPGGDGVFAVTEPAIHAATTGETKPDLEELEYDSMLTAAHNSAVNLLISGRGGRRVVVAADVPEGQLSADGTSDATGVGARPDYVLTSDLTTAQVVSFHVDADDATLPAGVESAEMLGILLKAAADCDLLWYDVSEADELFSYRSAR</sequence>
<gene>
    <name evidence="1" type="ORF">LWF01_11110</name>
</gene>
<dbReference type="InterPro" id="IPR054206">
    <property type="entry name" value="DUF6912"/>
</dbReference>
<protein>
    <submittedName>
        <fullName evidence="1">Uncharacterized protein</fullName>
    </submittedName>
</protein>
<proteinExistence type="predicted"/>
<evidence type="ECO:0000313" key="2">
    <source>
        <dbReference type="Proteomes" id="UP001209083"/>
    </source>
</evidence>
<keyword evidence="2" id="KW-1185">Reference proteome</keyword>
<dbReference type="EMBL" id="CP090958">
    <property type="protein sequence ID" value="WGW10680.1"/>
    <property type="molecule type" value="Genomic_DNA"/>
</dbReference>